<dbReference type="EMBL" id="CXWD01000007">
    <property type="protein sequence ID" value="CTQ69240.1"/>
    <property type="molecule type" value="Genomic_DNA"/>
</dbReference>
<keyword evidence="7" id="KW-1185">Reference proteome</keyword>
<dbReference type="Gene3D" id="1.10.357.10">
    <property type="entry name" value="Tetracycline Repressor, domain 2"/>
    <property type="match status" value="1"/>
</dbReference>
<evidence type="ECO:0000256" key="3">
    <source>
        <dbReference type="ARBA" id="ARBA00023163"/>
    </source>
</evidence>
<dbReference type="OrthoDB" id="9809772at2"/>
<name>A0A0M7A4Q6_9HYPH</name>
<keyword evidence="3" id="KW-0804">Transcription</keyword>
<protein>
    <submittedName>
        <fullName evidence="6">Bacterial regulatory proteins, tetR family</fullName>
    </submittedName>
</protein>
<dbReference type="RefSeq" id="WP_055671725.1">
    <property type="nucleotide sequence ID" value="NZ_CXWD01000007.1"/>
</dbReference>
<dbReference type="STRING" id="388408.LAX5112_02040"/>
<dbReference type="PANTHER" id="PTHR47506">
    <property type="entry name" value="TRANSCRIPTIONAL REGULATORY PROTEIN"/>
    <property type="match status" value="1"/>
</dbReference>
<dbReference type="PANTHER" id="PTHR47506:SF1">
    <property type="entry name" value="HTH-TYPE TRANSCRIPTIONAL REGULATOR YJDC"/>
    <property type="match status" value="1"/>
</dbReference>
<organism evidence="6 7">
    <name type="scientific">Roseibium alexandrii</name>
    <dbReference type="NCBI Taxonomy" id="388408"/>
    <lineage>
        <taxon>Bacteria</taxon>
        <taxon>Pseudomonadati</taxon>
        <taxon>Pseudomonadota</taxon>
        <taxon>Alphaproteobacteria</taxon>
        <taxon>Hyphomicrobiales</taxon>
        <taxon>Stappiaceae</taxon>
        <taxon>Roseibium</taxon>
    </lineage>
</organism>
<dbReference type="SUPFAM" id="SSF46689">
    <property type="entry name" value="Homeodomain-like"/>
    <property type="match status" value="1"/>
</dbReference>
<evidence type="ECO:0000256" key="1">
    <source>
        <dbReference type="ARBA" id="ARBA00023015"/>
    </source>
</evidence>
<dbReference type="PRINTS" id="PR00455">
    <property type="entry name" value="HTHTETR"/>
</dbReference>
<sequence>MSRNAAETEGKILDLAESLIRKNGYNGVSFRDLASGVGVKSSSVHYYFPAKEDLGAKVARRYTDRFLEALGDPEDGPATASEIVKKLHDLFVYALGSDGQMCLCGILAAESAGLPENVVTEAKSFFDRVSEWLTVSLSRTDWAKNRSEEEIKVEALSVLALLEGGMIIARVQNDPALLTTLRPQLAR</sequence>
<dbReference type="InterPro" id="IPR054156">
    <property type="entry name" value="YxaF_TetR_C"/>
</dbReference>
<feature type="domain" description="HTH tetR-type" evidence="5">
    <location>
        <begin position="6"/>
        <end position="66"/>
    </location>
</feature>
<dbReference type="GO" id="GO:0003677">
    <property type="term" value="F:DNA binding"/>
    <property type="evidence" value="ECO:0007669"/>
    <property type="project" value="UniProtKB-UniRule"/>
</dbReference>
<dbReference type="Proteomes" id="UP000053235">
    <property type="component" value="Unassembled WGS sequence"/>
</dbReference>
<dbReference type="InterPro" id="IPR001647">
    <property type="entry name" value="HTH_TetR"/>
</dbReference>
<evidence type="ECO:0000256" key="4">
    <source>
        <dbReference type="PROSITE-ProRule" id="PRU00335"/>
    </source>
</evidence>
<keyword evidence="2 4" id="KW-0238">DNA-binding</keyword>
<dbReference type="SUPFAM" id="SSF48498">
    <property type="entry name" value="Tetracyclin repressor-like, C-terminal domain"/>
    <property type="match status" value="1"/>
</dbReference>
<dbReference type="InterPro" id="IPR036271">
    <property type="entry name" value="Tet_transcr_reg_TetR-rel_C_sf"/>
</dbReference>
<evidence type="ECO:0000313" key="7">
    <source>
        <dbReference type="Proteomes" id="UP000053235"/>
    </source>
</evidence>
<dbReference type="Pfam" id="PF00440">
    <property type="entry name" value="TetR_N"/>
    <property type="match status" value="1"/>
</dbReference>
<gene>
    <name evidence="6" type="ORF">LAX5112_02040</name>
</gene>
<accession>A0A0M7A4Q6</accession>
<evidence type="ECO:0000313" key="6">
    <source>
        <dbReference type="EMBL" id="CTQ69240.1"/>
    </source>
</evidence>
<dbReference type="InterPro" id="IPR009057">
    <property type="entry name" value="Homeodomain-like_sf"/>
</dbReference>
<evidence type="ECO:0000256" key="2">
    <source>
        <dbReference type="ARBA" id="ARBA00023125"/>
    </source>
</evidence>
<dbReference type="PROSITE" id="PS50977">
    <property type="entry name" value="HTH_TETR_2"/>
    <property type="match status" value="1"/>
</dbReference>
<feature type="DNA-binding region" description="H-T-H motif" evidence="4">
    <location>
        <begin position="29"/>
        <end position="48"/>
    </location>
</feature>
<dbReference type="AlphaFoldDB" id="A0A0M7A4Q6"/>
<keyword evidence="1" id="KW-0805">Transcription regulation</keyword>
<proteinExistence type="predicted"/>
<reference evidence="7" key="1">
    <citation type="submission" date="2015-07" db="EMBL/GenBank/DDBJ databases">
        <authorList>
            <person name="Rodrigo-Torres Lidia"/>
            <person name="Arahal R.David."/>
        </authorList>
    </citation>
    <scope>NUCLEOTIDE SEQUENCE [LARGE SCALE GENOMIC DNA]</scope>
    <source>
        <strain evidence="7">CECT 5112</strain>
    </source>
</reference>
<dbReference type="Pfam" id="PF21993">
    <property type="entry name" value="TetR_C_13_2"/>
    <property type="match status" value="1"/>
</dbReference>
<evidence type="ECO:0000259" key="5">
    <source>
        <dbReference type="PROSITE" id="PS50977"/>
    </source>
</evidence>